<dbReference type="PANTHER" id="PTHR11362:SF82">
    <property type="entry name" value="PHOSPHATIDYLETHANOLAMINE-BINDING PROTEIN 4"/>
    <property type="match status" value="1"/>
</dbReference>
<reference evidence="2" key="1">
    <citation type="submission" date="2025-08" db="UniProtKB">
        <authorList>
            <consortium name="RefSeq"/>
        </authorList>
    </citation>
    <scope>IDENTIFICATION</scope>
    <source>
        <tissue evidence="2">Entire body</tissue>
    </source>
</reference>
<dbReference type="GeneID" id="108738840"/>
<dbReference type="InterPro" id="IPR035810">
    <property type="entry name" value="PEBP_euk"/>
</dbReference>
<dbReference type="AlphaFoldDB" id="A0A1W4WVN2"/>
<dbReference type="KEGG" id="apln:108738840"/>
<dbReference type="Proteomes" id="UP000192223">
    <property type="component" value="Unplaced"/>
</dbReference>
<dbReference type="Pfam" id="PF01161">
    <property type="entry name" value="PBP"/>
    <property type="match status" value="1"/>
</dbReference>
<accession>A0A1W4WVN2</accession>
<sequence length="223" mass="25567">MFRNLRKLKTPLRSIIRLHSDVYVCPEKTSCKERPKPMTVEEAFIKYCIIPDVICDVPRAFARVCFPSGKFAIAGNALTPTEVKDKPSVIYKADEDCYYFLFMVDPDAPCRSNPKFREWNHWMVGNIPGRDISRGLTLYQFIPSAPPKDTGFHRYIFLVYMQPMKYSFSDVEKLTNTSADGRGNFSVRDFAYCYSLGKPIAGNFYVAKYDSHVDKVYASLGVK</sequence>
<keyword evidence="1" id="KW-1185">Reference proteome</keyword>
<dbReference type="PANTHER" id="PTHR11362">
    <property type="entry name" value="PHOSPHATIDYLETHANOLAMINE-BINDING PROTEIN"/>
    <property type="match status" value="1"/>
</dbReference>
<dbReference type="RefSeq" id="XP_018327941.1">
    <property type="nucleotide sequence ID" value="XM_018472439.1"/>
</dbReference>
<dbReference type="InterPro" id="IPR008914">
    <property type="entry name" value="PEBP"/>
</dbReference>
<name>A0A1W4WVN2_AGRPL</name>
<dbReference type="Gene3D" id="3.90.280.10">
    <property type="entry name" value="PEBP-like"/>
    <property type="match status" value="1"/>
</dbReference>
<dbReference type="STRING" id="224129.A0A1W4WVN2"/>
<dbReference type="OrthoDB" id="2506647at2759"/>
<proteinExistence type="predicted"/>
<organism evidence="1 2">
    <name type="scientific">Agrilus planipennis</name>
    <name type="common">Emerald ash borer</name>
    <name type="synonym">Agrilus marcopoli</name>
    <dbReference type="NCBI Taxonomy" id="224129"/>
    <lineage>
        <taxon>Eukaryota</taxon>
        <taxon>Metazoa</taxon>
        <taxon>Ecdysozoa</taxon>
        <taxon>Arthropoda</taxon>
        <taxon>Hexapoda</taxon>
        <taxon>Insecta</taxon>
        <taxon>Pterygota</taxon>
        <taxon>Neoptera</taxon>
        <taxon>Endopterygota</taxon>
        <taxon>Coleoptera</taxon>
        <taxon>Polyphaga</taxon>
        <taxon>Elateriformia</taxon>
        <taxon>Buprestoidea</taxon>
        <taxon>Buprestidae</taxon>
        <taxon>Agrilinae</taxon>
        <taxon>Agrilus</taxon>
    </lineage>
</organism>
<dbReference type="InParanoid" id="A0A1W4WVN2"/>
<dbReference type="CDD" id="cd00866">
    <property type="entry name" value="PEBP_euk"/>
    <property type="match status" value="1"/>
</dbReference>
<protein>
    <submittedName>
        <fullName evidence="2">Protein D2-like</fullName>
    </submittedName>
</protein>
<gene>
    <name evidence="2" type="primary">LOC108738840</name>
</gene>
<evidence type="ECO:0000313" key="2">
    <source>
        <dbReference type="RefSeq" id="XP_018327941.1"/>
    </source>
</evidence>
<evidence type="ECO:0000313" key="1">
    <source>
        <dbReference type="Proteomes" id="UP000192223"/>
    </source>
</evidence>
<dbReference type="SUPFAM" id="SSF49777">
    <property type="entry name" value="PEBP-like"/>
    <property type="match status" value="1"/>
</dbReference>
<dbReference type="InterPro" id="IPR036610">
    <property type="entry name" value="PEBP-like_sf"/>
</dbReference>